<dbReference type="Proteomes" id="UP001195914">
    <property type="component" value="Unassembled WGS sequence"/>
</dbReference>
<evidence type="ECO:0000313" key="1">
    <source>
        <dbReference type="EMBL" id="KAK1932983.1"/>
    </source>
</evidence>
<proteinExistence type="predicted"/>
<reference evidence="1" key="1">
    <citation type="journal article" date="2014" name="Nucleic Acids Res.">
        <title>The evolutionary dynamics of variant antigen genes in Babesia reveal a history of genomic innovation underlying host-parasite interaction.</title>
        <authorList>
            <person name="Jackson A.P."/>
            <person name="Otto T.D."/>
            <person name="Darby A."/>
            <person name="Ramaprasad A."/>
            <person name="Xia D."/>
            <person name="Echaide I.E."/>
            <person name="Farber M."/>
            <person name="Gahlot S."/>
            <person name="Gamble J."/>
            <person name="Gupta D."/>
            <person name="Gupta Y."/>
            <person name="Jackson L."/>
            <person name="Malandrin L."/>
            <person name="Malas T.B."/>
            <person name="Moussa E."/>
            <person name="Nair M."/>
            <person name="Reid A.J."/>
            <person name="Sanders M."/>
            <person name="Sharma J."/>
            <person name="Tracey A."/>
            <person name="Quail M.A."/>
            <person name="Weir W."/>
            <person name="Wastling J.M."/>
            <person name="Hall N."/>
            <person name="Willadsen P."/>
            <person name="Lingelbach K."/>
            <person name="Shiels B."/>
            <person name="Tait A."/>
            <person name="Berriman M."/>
            <person name="Allred D.R."/>
            <person name="Pain A."/>
        </authorList>
    </citation>
    <scope>NUCLEOTIDE SEQUENCE</scope>
    <source>
        <strain evidence="1">1802A</strain>
    </source>
</reference>
<comment type="caution">
    <text evidence="1">The sequence shown here is derived from an EMBL/GenBank/DDBJ whole genome shotgun (WGS) entry which is preliminary data.</text>
</comment>
<reference evidence="1" key="2">
    <citation type="submission" date="2021-05" db="EMBL/GenBank/DDBJ databases">
        <authorList>
            <person name="Pain A."/>
        </authorList>
    </citation>
    <scope>NUCLEOTIDE SEQUENCE</scope>
    <source>
        <strain evidence="1">1802A</strain>
    </source>
</reference>
<gene>
    <name evidence="1" type="ORF">X943_001696</name>
</gene>
<accession>A0AAD9G6Y7</accession>
<organism evidence="1 2">
    <name type="scientific">Babesia divergens</name>
    <dbReference type="NCBI Taxonomy" id="32595"/>
    <lineage>
        <taxon>Eukaryota</taxon>
        <taxon>Sar</taxon>
        <taxon>Alveolata</taxon>
        <taxon>Apicomplexa</taxon>
        <taxon>Aconoidasida</taxon>
        <taxon>Piroplasmida</taxon>
        <taxon>Babesiidae</taxon>
        <taxon>Babesia</taxon>
    </lineage>
</organism>
<dbReference type="AlphaFoldDB" id="A0AAD9G6Y7"/>
<dbReference type="EMBL" id="JAHBMH010000073">
    <property type="protein sequence ID" value="KAK1932983.1"/>
    <property type="molecule type" value="Genomic_DNA"/>
</dbReference>
<evidence type="ECO:0000313" key="2">
    <source>
        <dbReference type="Proteomes" id="UP001195914"/>
    </source>
</evidence>
<sequence>MLEAGISPHQFAQLLRPLKHISVNSKCTDDNKGFNQRIIDILSHARKGFNIDRVHQSSQRIRSMVSTLMTFDIPESMARDIIQNNPLLLALPAEDIEEICRELKLSGVDVGDFSSILSQHSFKSISM</sequence>
<keyword evidence="2" id="KW-1185">Reference proteome</keyword>
<name>A0AAD9G6Y7_BABDI</name>
<protein>
    <submittedName>
        <fullName evidence="1">Uncharacterized protein</fullName>
    </submittedName>
</protein>